<dbReference type="AlphaFoldDB" id="A0A1H1H5M6"/>
<dbReference type="EMBL" id="FNKX01000001">
    <property type="protein sequence ID" value="SDR20408.1"/>
    <property type="molecule type" value="Genomic_DNA"/>
</dbReference>
<feature type="region of interest" description="Disordered" evidence="1">
    <location>
        <begin position="191"/>
        <end position="225"/>
    </location>
</feature>
<evidence type="ECO:0000313" key="2">
    <source>
        <dbReference type="EMBL" id="SDR20408.1"/>
    </source>
</evidence>
<proteinExistence type="predicted"/>
<organism evidence="2 3">
    <name type="scientific">Paraburkholderia tuberum</name>
    <dbReference type="NCBI Taxonomy" id="157910"/>
    <lineage>
        <taxon>Bacteria</taxon>
        <taxon>Pseudomonadati</taxon>
        <taxon>Pseudomonadota</taxon>
        <taxon>Betaproteobacteria</taxon>
        <taxon>Burkholderiales</taxon>
        <taxon>Burkholderiaceae</taxon>
        <taxon>Paraburkholderia</taxon>
    </lineage>
</organism>
<accession>A0A1H1H5M6</accession>
<feature type="compositionally biased region" description="Basic residues" evidence="1">
    <location>
        <begin position="198"/>
        <end position="215"/>
    </location>
</feature>
<protein>
    <submittedName>
        <fullName evidence="2">Uncharacterized protein</fullName>
    </submittedName>
</protein>
<evidence type="ECO:0000256" key="1">
    <source>
        <dbReference type="SAM" id="MobiDB-lite"/>
    </source>
</evidence>
<reference evidence="3" key="1">
    <citation type="submission" date="2016-10" db="EMBL/GenBank/DDBJ databases">
        <authorList>
            <person name="Varghese N."/>
            <person name="Submissions S."/>
        </authorList>
    </citation>
    <scope>NUCLEOTIDE SEQUENCE [LARGE SCALE GENOMIC DNA]</scope>
    <source>
        <strain evidence="3">DUS833</strain>
    </source>
</reference>
<name>A0A1H1H5M6_9BURK</name>
<sequence length="256" mass="27106">MQEAKVTKGSATRTATHALRRRAGVVVSAAALLCTGTVLWMPSQAWAESDAVKELAAPPPIQLPLKPSPEFAKFPRYVGTLGARPIVLRLGPKTDDPSGVHGEYQYTDSGEVILIAGDRDGDTLEVEESNDGTHITGNWVGKFAADGSLEGDRMNVDDSNPQEFNLKPLAAGQAVPLAGSGRRCGDEACSPLTATGRGQRRGGSRAGTRCRRAPSGRRQQPANGLLMRTRAGHPESRSAAVASGSLDYVFHRASHD</sequence>
<gene>
    <name evidence="2" type="ORF">SAMN05445850_3274</name>
</gene>
<dbReference type="STRING" id="157910.SAMN05445850_3274"/>
<evidence type="ECO:0000313" key="3">
    <source>
        <dbReference type="Proteomes" id="UP000199365"/>
    </source>
</evidence>
<dbReference type="Proteomes" id="UP000199365">
    <property type="component" value="Unassembled WGS sequence"/>
</dbReference>
<keyword evidence="3" id="KW-1185">Reference proteome</keyword>